<keyword evidence="2" id="KW-1185">Reference proteome</keyword>
<dbReference type="EMBL" id="BAABRO010000013">
    <property type="protein sequence ID" value="GAA5509434.1"/>
    <property type="molecule type" value="Genomic_DNA"/>
</dbReference>
<evidence type="ECO:0000313" key="2">
    <source>
        <dbReference type="Proteomes" id="UP001416858"/>
    </source>
</evidence>
<evidence type="ECO:0000313" key="1">
    <source>
        <dbReference type="EMBL" id="GAA5509434.1"/>
    </source>
</evidence>
<reference evidence="1 2" key="1">
    <citation type="submission" date="2024-02" db="EMBL/GenBank/DDBJ databases">
        <title>Rhodopirellula caenicola NBRC 110016.</title>
        <authorList>
            <person name="Ichikawa N."/>
            <person name="Katano-Makiyama Y."/>
            <person name="Hidaka K."/>
        </authorList>
    </citation>
    <scope>NUCLEOTIDE SEQUENCE [LARGE SCALE GENOMIC DNA]</scope>
    <source>
        <strain evidence="1 2">NBRC 110016</strain>
    </source>
</reference>
<organism evidence="1 2">
    <name type="scientific">Novipirellula caenicola</name>
    <dbReference type="NCBI Taxonomy" id="1536901"/>
    <lineage>
        <taxon>Bacteria</taxon>
        <taxon>Pseudomonadati</taxon>
        <taxon>Planctomycetota</taxon>
        <taxon>Planctomycetia</taxon>
        <taxon>Pirellulales</taxon>
        <taxon>Pirellulaceae</taxon>
        <taxon>Novipirellula</taxon>
    </lineage>
</organism>
<name>A0ABP9VWB2_9BACT</name>
<comment type="caution">
    <text evidence="1">The sequence shown here is derived from an EMBL/GenBank/DDBJ whole genome shotgun (WGS) entry which is preliminary data.</text>
</comment>
<gene>
    <name evidence="1" type="ORF">Rcae01_04933</name>
</gene>
<proteinExistence type="predicted"/>
<sequence>MNQAVQGSPFPPFPYGQILWCRPETESPLGAVNLNCCLTRINVHGLCSGLVERSIDLATQIALHRSNGHHDGDWYCDFGSTSNTFG</sequence>
<accession>A0ABP9VWB2</accession>
<dbReference type="Proteomes" id="UP001416858">
    <property type="component" value="Unassembled WGS sequence"/>
</dbReference>
<protein>
    <submittedName>
        <fullName evidence="1">Uncharacterized protein</fullName>
    </submittedName>
</protein>